<evidence type="ECO:0000256" key="1">
    <source>
        <dbReference type="ARBA" id="ARBA00022448"/>
    </source>
</evidence>
<dbReference type="Pfam" id="PF00005">
    <property type="entry name" value="ABC_tran"/>
    <property type="match status" value="1"/>
</dbReference>
<dbReference type="InterPro" id="IPR017871">
    <property type="entry name" value="ABC_transporter-like_CS"/>
</dbReference>
<gene>
    <name evidence="5" type="ORF">F6J89_19705</name>
</gene>
<dbReference type="PROSITE" id="PS50893">
    <property type="entry name" value="ABC_TRANSPORTER_2"/>
    <property type="match status" value="1"/>
</dbReference>
<feature type="domain" description="ABC transporter" evidence="4">
    <location>
        <begin position="9"/>
        <end position="247"/>
    </location>
</feature>
<dbReference type="GO" id="GO:0005524">
    <property type="term" value="F:ATP binding"/>
    <property type="evidence" value="ECO:0007669"/>
    <property type="project" value="UniProtKB-KW"/>
</dbReference>
<dbReference type="Gene3D" id="3.40.50.300">
    <property type="entry name" value="P-loop containing nucleotide triphosphate hydrolases"/>
    <property type="match status" value="1"/>
</dbReference>
<dbReference type="InterPro" id="IPR027417">
    <property type="entry name" value="P-loop_NTPase"/>
</dbReference>
<sequence>MSLTNSPQLRLEQVSLVTPAMGAIPGIQILTDISFEANPSDRLCLIGPSGAGKTSLLRLLNRLIEPTRGHIYLENIDIKNIPALQLRRQVMLVLQEPKLLGMNVREALAYPLLLQKLPNKVIVERTETIREQLHIPAEWLERKEVQLSLGQRQLVAIARGLVTQPKILLLDEPTSALDFGSASHLLRVLIDLAIKDKITILMVNQQLEMAELFCTRVLYLQQTKLLQDTPVAQVDWKQLHEKLVQAEAQASQDWF</sequence>
<protein>
    <submittedName>
        <fullName evidence="5">ATP-binding cassette domain-containing protein</fullName>
    </submittedName>
</protein>
<dbReference type="InterPro" id="IPR015854">
    <property type="entry name" value="ABC_transpr_LolD-like"/>
</dbReference>
<dbReference type="PROSITE" id="PS00211">
    <property type="entry name" value="ABC_TRANSPORTER_1"/>
    <property type="match status" value="1"/>
</dbReference>
<name>A0A6B3NDW3_9CYAN</name>
<comment type="caution">
    <text evidence="5">The sequence shown here is derived from an EMBL/GenBank/DDBJ whole genome shotgun (WGS) entry which is preliminary data.</text>
</comment>
<keyword evidence="3 5" id="KW-0067">ATP-binding</keyword>
<keyword evidence="2" id="KW-0547">Nucleotide-binding</keyword>
<dbReference type="InterPro" id="IPR015856">
    <property type="entry name" value="ABC_transpr_CbiO/EcfA_su"/>
</dbReference>
<dbReference type="GO" id="GO:0005886">
    <property type="term" value="C:plasma membrane"/>
    <property type="evidence" value="ECO:0007669"/>
    <property type="project" value="TreeGrafter"/>
</dbReference>
<evidence type="ECO:0000256" key="3">
    <source>
        <dbReference type="ARBA" id="ARBA00022840"/>
    </source>
</evidence>
<dbReference type="AlphaFoldDB" id="A0A6B3NDW3"/>
<dbReference type="PANTHER" id="PTHR24220">
    <property type="entry name" value="IMPORT ATP-BINDING PROTEIN"/>
    <property type="match status" value="1"/>
</dbReference>
<dbReference type="GO" id="GO:0022857">
    <property type="term" value="F:transmembrane transporter activity"/>
    <property type="evidence" value="ECO:0007669"/>
    <property type="project" value="TreeGrafter"/>
</dbReference>
<reference evidence="5" key="1">
    <citation type="submission" date="2019-11" db="EMBL/GenBank/DDBJ databases">
        <title>Genomic insights into an expanded diversity of filamentous marine cyanobacteria reveals the extraordinary biosynthetic potential of Moorea and Okeania.</title>
        <authorList>
            <person name="Ferreira Leao T."/>
            <person name="Wang M."/>
            <person name="Moss N."/>
            <person name="Da Silva R."/>
            <person name="Sanders J."/>
            <person name="Nurk S."/>
            <person name="Gurevich A."/>
            <person name="Humphrey G."/>
            <person name="Reher R."/>
            <person name="Zhu Q."/>
            <person name="Belda-Ferre P."/>
            <person name="Glukhov E."/>
            <person name="Rex R."/>
            <person name="Dorrestein P.C."/>
            <person name="Knight R."/>
            <person name="Pevzner P."/>
            <person name="Gerwick W.H."/>
            <person name="Gerwick L."/>
        </authorList>
    </citation>
    <scope>NUCLEOTIDE SEQUENCE</scope>
    <source>
        <strain evidence="5">SIO1C4</strain>
    </source>
</reference>
<dbReference type="CDD" id="cd03225">
    <property type="entry name" value="ABC_cobalt_CbiO_domain1"/>
    <property type="match status" value="1"/>
</dbReference>
<dbReference type="SMART" id="SM00382">
    <property type="entry name" value="AAA"/>
    <property type="match status" value="1"/>
</dbReference>
<keyword evidence="1" id="KW-0813">Transport</keyword>
<evidence type="ECO:0000259" key="4">
    <source>
        <dbReference type="PROSITE" id="PS50893"/>
    </source>
</evidence>
<evidence type="ECO:0000256" key="2">
    <source>
        <dbReference type="ARBA" id="ARBA00022741"/>
    </source>
</evidence>
<dbReference type="InterPro" id="IPR003439">
    <property type="entry name" value="ABC_transporter-like_ATP-bd"/>
</dbReference>
<evidence type="ECO:0000313" key="5">
    <source>
        <dbReference type="EMBL" id="NER29777.1"/>
    </source>
</evidence>
<organism evidence="5">
    <name type="scientific">Symploca sp. SIO1C4</name>
    <dbReference type="NCBI Taxonomy" id="2607765"/>
    <lineage>
        <taxon>Bacteria</taxon>
        <taxon>Bacillati</taxon>
        <taxon>Cyanobacteriota</taxon>
        <taxon>Cyanophyceae</taxon>
        <taxon>Coleofasciculales</taxon>
        <taxon>Coleofasciculaceae</taxon>
        <taxon>Symploca</taxon>
    </lineage>
</organism>
<dbReference type="SUPFAM" id="SSF52540">
    <property type="entry name" value="P-loop containing nucleoside triphosphate hydrolases"/>
    <property type="match status" value="1"/>
</dbReference>
<proteinExistence type="predicted"/>
<dbReference type="GO" id="GO:0016887">
    <property type="term" value="F:ATP hydrolysis activity"/>
    <property type="evidence" value="ECO:0007669"/>
    <property type="project" value="InterPro"/>
</dbReference>
<dbReference type="EMBL" id="JAAHFQ010000428">
    <property type="protein sequence ID" value="NER29777.1"/>
    <property type="molecule type" value="Genomic_DNA"/>
</dbReference>
<accession>A0A6B3NDW3</accession>
<dbReference type="InterPro" id="IPR003593">
    <property type="entry name" value="AAA+_ATPase"/>
</dbReference>